<dbReference type="InterPro" id="IPR022172">
    <property type="entry name" value="DUF3703"/>
</dbReference>
<dbReference type="Proteomes" id="UP000050867">
    <property type="component" value="Unassembled WGS sequence"/>
</dbReference>
<comment type="caution">
    <text evidence="2">The sequence shown here is derived from an EMBL/GenBank/DDBJ whole genome shotgun (WGS) entry which is preliminary data.</text>
</comment>
<dbReference type="OrthoDB" id="9799416at2"/>
<feature type="region of interest" description="Disordered" evidence="1">
    <location>
        <begin position="78"/>
        <end position="97"/>
    </location>
</feature>
<gene>
    <name evidence="2" type="ORF">AQ490_04400</name>
</gene>
<dbReference type="RefSeq" id="WP_018386708.1">
    <property type="nucleotide sequence ID" value="NZ_LLZU01000034.1"/>
</dbReference>
<dbReference type="STRING" id="76728.AQ490_04400"/>
<keyword evidence="3" id="KW-1185">Reference proteome</keyword>
<sequence>MPPALLEAFTAEMAAARAPGPVAQRWRAAERAHILSQPWPWPHARTHGVMLRLALRDRDVRETVGQLVRLAVAAPGSAAGKYPDGNTGRTRAGLTTPMPIPDDLAALLREAGVALRP</sequence>
<accession>A0A0T6LPD5</accession>
<evidence type="ECO:0000313" key="3">
    <source>
        <dbReference type="Proteomes" id="UP000050867"/>
    </source>
</evidence>
<name>A0A0T6LPD5_WENVI</name>
<dbReference type="EMBL" id="LLZU01000034">
    <property type="protein sequence ID" value="KRV47963.1"/>
    <property type="molecule type" value="Genomic_DNA"/>
</dbReference>
<reference evidence="2 3" key="1">
    <citation type="submission" date="2015-10" db="EMBL/GenBank/DDBJ databases">
        <title>Draft genome sequence of pyrrolomycin-producing Streptomyces vitaminophilus.</title>
        <authorList>
            <person name="Graham D.E."/>
            <person name="Mahan K.M."/>
            <person name="Klingeman D.M."/>
            <person name="Hettich R.L."/>
            <person name="Parry R.J."/>
        </authorList>
    </citation>
    <scope>NUCLEOTIDE SEQUENCE [LARGE SCALE GENOMIC DNA]</scope>
    <source>
        <strain evidence="2 3">ATCC 31673</strain>
    </source>
</reference>
<dbReference type="Pfam" id="PF12487">
    <property type="entry name" value="DUF3703"/>
    <property type="match status" value="1"/>
</dbReference>
<evidence type="ECO:0000313" key="2">
    <source>
        <dbReference type="EMBL" id="KRV47963.1"/>
    </source>
</evidence>
<evidence type="ECO:0008006" key="4">
    <source>
        <dbReference type="Google" id="ProtNLM"/>
    </source>
</evidence>
<organism evidence="2 3">
    <name type="scientific">Wenjunlia vitaminophila</name>
    <name type="common">Streptomyces vitaminophilus</name>
    <dbReference type="NCBI Taxonomy" id="76728"/>
    <lineage>
        <taxon>Bacteria</taxon>
        <taxon>Bacillati</taxon>
        <taxon>Actinomycetota</taxon>
        <taxon>Actinomycetes</taxon>
        <taxon>Kitasatosporales</taxon>
        <taxon>Streptomycetaceae</taxon>
        <taxon>Wenjunlia</taxon>
    </lineage>
</organism>
<evidence type="ECO:0000256" key="1">
    <source>
        <dbReference type="SAM" id="MobiDB-lite"/>
    </source>
</evidence>
<dbReference type="AlphaFoldDB" id="A0A0T6LPD5"/>
<proteinExistence type="predicted"/>
<dbReference type="eggNOG" id="COG0671">
    <property type="taxonomic scope" value="Bacteria"/>
</dbReference>
<protein>
    <recommendedName>
        <fullName evidence="4">DUF3703 domain-containing protein</fullName>
    </recommendedName>
</protein>